<dbReference type="Proteomes" id="UP000607796">
    <property type="component" value="Unassembled WGS sequence"/>
</dbReference>
<dbReference type="Gene3D" id="3.20.20.70">
    <property type="entry name" value="Aldolase class I"/>
    <property type="match status" value="1"/>
</dbReference>
<name>A0ABR9X1P1_9RHOB</name>
<dbReference type="RefSeq" id="WP_194134693.1">
    <property type="nucleotide sequence ID" value="NZ_JADFFK010000007.1"/>
</dbReference>
<sequence>MPFIGDCKDLGVGNIRLCGGAPILHRDSDKFVARIRGRGMNVWVTIKGLLLDKTPTSWLRRGSARSPSISTGWGRVATTTSRAGVPSGW</sequence>
<accession>A0ABR9X1P1</accession>
<comment type="caution">
    <text evidence="2">The sequence shown here is derived from an EMBL/GenBank/DDBJ whole genome shotgun (WGS) entry which is preliminary data.</text>
</comment>
<organism evidence="2 3">
    <name type="scientific">Salipiger mangrovisoli</name>
    <dbReference type="NCBI Taxonomy" id="2865933"/>
    <lineage>
        <taxon>Bacteria</taxon>
        <taxon>Pseudomonadati</taxon>
        <taxon>Pseudomonadota</taxon>
        <taxon>Alphaproteobacteria</taxon>
        <taxon>Rhodobacterales</taxon>
        <taxon>Roseobacteraceae</taxon>
        <taxon>Salipiger</taxon>
    </lineage>
</organism>
<dbReference type="EMBL" id="JADFFK010000007">
    <property type="protein sequence ID" value="MBE9637385.1"/>
    <property type="molecule type" value="Genomic_DNA"/>
</dbReference>
<dbReference type="SUPFAM" id="SSF102114">
    <property type="entry name" value="Radical SAM enzymes"/>
    <property type="match status" value="1"/>
</dbReference>
<dbReference type="InterPro" id="IPR058240">
    <property type="entry name" value="rSAM_sf"/>
</dbReference>
<feature type="compositionally biased region" description="Polar residues" evidence="1">
    <location>
        <begin position="65"/>
        <end position="82"/>
    </location>
</feature>
<reference evidence="2 3" key="1">
    <citation type="journal article" date="2021" name="Int. J. Syst. Evol. Microbiol.">
        <title>Salipiger mangrovisoli sp. nov., isolated from mangrove soil and the proposal for the reclassification of Paraphaeobacter pallidus as Salipiger pallidus comb. nov.</title>
        <authorList>
            <person name="Du J."/>
            <person name="Liu Y."/>
            <person name="Pei T."/>
            <person name="Deng M.R."/>
            <person name="Zhu H."/>
        </authorList>
    </citation>
    <scope>NUCLEOTIDE SEQUENCE [LARGE SCALE GENOMIC DNA]</scope>
    <source>
        <strain evidence="2 3">6D45A</strain>
    </source>
</reference>
<proteinExistence type="predicted"/>
<protein>
    <submittedName>
        <fullName evidence="2">Uncharacterized protein</fullName>
    </submittedName>
</protein>
<gene>
    <name evidence="2" type="ORF">IQ782_11080</name>
</gene>
<dbReference type="InterPro" id="IPR013785">
    <property type="entry name" value="Aldolase_TIM"/>
</dbReference>
<feature type="region of interest" description="Disordered" evidence="1">
    <location>
        <begin position="62"/>
        <end position="89"/>
    </location>
</feature>
<keyword evidence="3" id="KW-1185">Reference proteome</keyword>
<evidence type="ECO:0000313" key="3">
    <source>
        <dbReference type="Proteomes" id="UP000607796"/>
    </source>
</evidence>
<evidence type="ECO:0000313" key="2">
    <source>
        <dbReference type="EMBL" id="MBE9637385.1"/>
    </source>
</evidence>
<evidence type="ECO:0000256" key="1">
    <source>
        <dbReference type="SAM" id="MobiDB-lite"/>
    </source>
</evidence>